<accession>A0A4Q0ZH32</accession>
<evidence type="ECO:0008006" key="3">
    <source>
        <dbReference type="Google" id="ProtNLM"/>
    </source>
</evidence>
<name>A0A4Q0ZH32_9BACT</name>
<dbReference type="OrthoDB" id="5347149at2"/>
<protein>
    <recommendedName>
        <fullName evidence="3">Lipoprotein</fullName>
    </recommendedName>
</protein>
<sequence>MFKNILLLFMVLIFIVGCSVNQVNLNNQIKQEKKIEREPISKEFLDDISYILFLLKNNDLATLNLKYINSKIGVYEVFKSDISNKIVFRRSIQITEINDIVEDFNIKQEAVDFNCSPNDDAYYGWNKEGTFLSANIKPYLSQIIEQEHKILPNKYKENELKNVELIEKTSYELIVTNNVIFYLTKIDDRWYITLIDNLKTDCSQ</sequence>
<dbReference type="RefSeq" id="WP_128985992.1">
    <property type="nucleotide sequence ID" value="NZ_PDJZ01000003.1"/>
</dbReference>
<dbReference type="EMBL" id="PDJZ01000003">
    <property type="protein sequence ID" value="RXJ85130.1"/>
    <property type="molecule type" value="Genomic_DNA"/>
</dbReference>
<comment type="caution">
    <text evidence="1">The sequence shown here is derived from an EMBL/GenBank/DDBJ whole genome shotgun (WGS) entry which is preliminary data.</text>
</comment>
<dbReference type="AlphaFoldDB" id="A0A4Q0ZH32"/>
<reference evidence="1 2" key="1">
    <citation type="submission" date="2017-10" db="EMBL/GenBank/DDBJ databases">
        <title>Genomics of the genus Arcobacter.</title>
        <authorList>
            <person name="Perez-Cataluna A."/>
            <person name="Figueras M.J."/>
        </authorList>
    </citation>
    <scope>NUCLEOTIDE SEQUENCE [LARGE SCALE GENOMIC DNA]</scope>
    <source>
        <strain evidence="1 2">F26</strain>
    </source>
</reference>
<evidence type="ECO:0000313" key="2">
    <source>
        <dbReference type="Proteomes" id="UP000290870"/>
    </source>
</evidence>
<organism evidence="1 2">
    <name type="scientific">Arcobacter cloacae</name>
    <dbReference type="NCBI Taxonomy" id="1054034"/>
    <lineage>
        <taxon>Bacteria</taxon>
        <taxon>Pseudomonadati</taxon>
        <taxon>Campylobacterota</taxon>
        <taxon>Epsilonproteobacteria</taxon>
        <taxon>Campylobacterales</taxon>
        <taxon>Arcobacteraceae</taxon>
        <taxon>Arcobacter</taxon>
    </lineage>
</organism>
<dbReference type="PROSITE" id="PS51257">
    <property type="entry name" value="PROKAR_LIPOPROTEIN"/>
    <property type="match status" value="1"/>
</dbReference>
<evidence type="ECO:0000313" key="1">
    <source>
        <dbReference type="EMBL" id="RXJ85130.1"/>
    </source>
</evidence>
<proteinExistence type="predicted"/>
<dbReference type="Proteomes" id="UP000290870">
    <property type="component" value="Unassembled WGS sequence"/>
</dbReference>
<gene>
    <name evidence="1" type="ORF">CRU90_04005</name>
</gene>